<sequence length="213" mass="23204">MAAQVHACMRWRRDENVGAPLDGARTPSLSLPSHVSAVRRTGEQVAVRCHVRTKGLVMLPRRNTPPQHRERRPRSHDAALAGVAMPNASPTVFGGVVIFLTPWRRRSTGHPRLAGGDFHLTASSSAHVVILLTRAVVESGHTILHLVKICWVNPEKAISVPPCRSMLRIIRTAGNVVKLPSLPSSWCRGVFKPCCSGPPIVIGTGRRRLSGRS</sequence>
<keyword evidence="2" id="KW-1185">Reference proteome</keyword>
<dbReference type="HOGENOM" id="CLU_1362309_0_0_1"/>
<dbReference type="AlphaFoldDB" id="A0A0E0A5I1"/>
<reference evidence="1" key="1">
    <citation type="submission" date="2015-04" db="UniProtKB">
        <authorList>
            <consortium name="EnsemblPlants"/>
        </authorList>
    </citation>
    <scope>IDENTIFICATION</scope>
</reference>
<evidence type="ECO:0000313" key="2">
    <source>
        <dbReference type="Proteomes" id="UP000026961"/>
    </source>
</evidence>
<evidence type="ECO:0000313" key="1">
    <source>
        <dbReference type="EnsemblPlants" id="OGLUM06G04410.1"/>
    </source>
</evidence>
<dbReference type="Gramene" id="OGLUM06G04410.1">
    <property type="protein sequence ID" value="OGLUM06G04410.1"/>
    <property type="gene ID" value="OGLUM06G04410"/>
</dbReference>
<reference evidence="1" key="2">
    <citation type="submission" date="2018-05" db="EMBL/GenBank/DDBJ databases">
        <title>OgluRS3 (Oryza glumaepatula Reference Sequence Version 3).</title>
        <authorList>
            <person name="Zhang J."/>
            <person name="Kudrna D."/>
            <person name="Lee S."/>
            <person name="Talag J."/>
            <person name="Welchert J."/>
            <person name="Wing R.A."/>
        </authorList>
    </citation>
    <scope>NUCLEOTIDE SEQUENCE [LARGE SCALE GENOMIC DNA]</scope>
</reference>
<organism evidence="1">
    <name type="scientific">Oryza glumipatula</name>
    <dbReference type="NCBI Taxonomy" id="40148"/>
    <lineage>
        <taxon>Eukaryota</taxon>
        <taxon>Viridiplantae</taxon>
        <taxon>Streptophyta</taxon>
        <taxon>Embryophyta</taxon>
        <taxon>Tracheophyta</taxon>
        <taxon>Spermatophyta</taxon>
        <taxon>Magnoliopsida</taxon>
        <taxon>Liliopsida</taxon>
        <taxon>Poales</taxon>
        <taxon>Poaceae</taxon>
        <taxon>BOP clade</taxon>
        <taxon>Oryzoideae</taxon>
        <taxon>Oryzeae</taxon>
        <taxon>Oryzinae</taxon>
        <taxon>Oryza</taxon>
    </lineage>
</organism>
<name>A0A0E0A5I1_9ORYZ</name>
<dbReference type="Proteomes" id="UP000026961">
    <property type="component" value="Chromosome 6"/>
</dbReference>
<dbReference type="EnsemblPlants" id="OGLUM06G04410.1">
    <property type="protein sequence ID" value="OGLUM06G04410.1"/>
    <property type="gene ID" value="OGLUM06G04410"/>
</dbReference>
<proteinExistence type="predicted"/>
<protein>
    <submittedName>
        <fullName evidence="1">Uncharacterized protein</fullName>
    </submittedName>
</protein>
<accession>A0A0E0A5I1</accession>